<proteinExistence type="predicted"/>
<evidence type="ECO:0000313" key="2">
    <source>
        <dbReference type="EMBL" id="KAL3396697.1"/>
    </source>
</evidence>
<evidence type="ECO:0000313" key="3">
    <source>
        <dbReference type="Proteomes" id="UP001627154"/>
    </source>
</evidence>
<comment type="caution">
    <text evidence="2">The sequence shown here is derived from an EMBL/GenBank/DDBJ whole genome shotgun (WGS) entry which is preliminary data.</text>
</comment>
<name>A0ABD2WUG7_9HYME</name>
<keyword evidence="3" id="KW-1185">Reference proteome</keyword>
<feature type="compositionally biased region" description="Basic and acidic residues" evidence="1">
    <location>
        <begin position="402"/>
        <end position="417"/>
    </location>
</feature>
<feature type="region of interest" description="Disordered" evidence="1">
    <location>
        <begin position="398"/>
        <end position="428"/>
    </location>
</feature>
<dbReference type="EMBL" id="JBJJXI010000069">
    <property type="protein sequence ID" value="KAL3396697.1"/>
    <property type="molecule type" value="Genomic_DNA"/>
</dbReference>
<dbReference type="PANTHER" id="PTHR47331:SF5">
    <property type="entry name" value="RIBONUCLEASE H"/>
    <property type="match status" value="1"/>
</dbReference>
<accession>A0ABD2WUG7</accession>
<dbReference type="Proteomes" id="UP001627154">
    <property type="component" value="Unassembled WGS sequence"/>
</dbReference>
<dbReference type="InterPro" id="IPR005312">
    <property type="entry name" value="DUF1759"/>
</dbReference>
<protein>
    <submittedName>
        <fullName evidence="2">Uncharacterized protein</fullName>
    </submittedName>
</protein>
<reference evidence="2 3" key="1">
    <citation type="journal article" date="2024" name="bioRxiv">
        <title>A reference genome for Trichogramma kaykai: A tiny desert-dwelling parasitoid wasp with competing sex-ratio distorters.</title>
        <authorList>
            <person name="Culotta J."/>
            <person name="Lindsey A.R."/>
        </authorList>
    </citation>
    <scope>NUCLEOTIDE SEQUENCE [LARGE SCALE GENOMIC DNA]</scope>
    <source>
        <strain evidence="2 3">KSX58</strain>
    </source>
</reference>
<gene>
    <name evidence="2" type="ORF">TKK_009300</name>
</gene>
<dbReference type="AlphaFoldDB" id="A0ABD2WUG7"/>
<organism evidence="2 3">
    <name type="scientific">Trichogramma kaykai</name>
    <dbReference type="NCBI Taxonomy" id="54128"/>
    <lineage>
        <taxon>Eukaryota</taxon>
        <taxon>Metazoa</taxon>
        <taxon>Ecdysozoa</taxon>
        <taxon>Arthropoda</taxon>
        <taxon>Hexapoda</taxon>
        <taxon>Insecta</taxon>
        <taxon>Pterygota</taxon>
        <taxon>Neoptera</taxon>
        <taxon>Endopterygota</taxon>
        <taxon>Hymenoptera</taxon>
        <taxon>Apocrita</taxon>
        <taxon>Proctotrupomorpha</taxon>
        <taxon>Chalcidoidea</taxon>
        <taxon>Trichogrammatidae</taxon>
        <taxon>Trichogramma</taxon>
    </lineage>
</organism>
<feature type="region of interest" description="Disordered" evidence="1">
    <location>
        <begin position="299"/>
        <end position="318"/>
    </location>
</feature>
<sequence>MASASEVARKRGVIRSRITAINKVLSNDIVDPLNVSLRLDRVTELFRDYETLTDALTEEDENHSELAQAEILQDEYYNMAARVKSVTARNSSIGSTTNNFGAPVGSSTIIERQQLVKLPVANLPQFDGDHDKWLSFKNTFLSMIDARTDIDELNKFLYLRDCLKGPAFNKLSLYDTSAGNYVRAWAALIDEYEKKRVLIAKHYDGILDIPVLNIASSKELIKMIDEVRQHVNMLESLKVTLDKGIIVRIIETKLPMEIRTKWEESLNFDAFPTFEQLCKFVSESAFRISALETHLVRDHIPTNNKRRQEQSNNYHKSRKIDSGARAFVTNTHGNCPYCSGNHPIFKCTSFENLSIQQRWDFVKKERLCRNCLRSHTGACLLSHCKLCDKFHNTLLHSTPMRDANKKQQRKSDNKNSSHSDNNQAESRL</sequence>
<dbReference type="Pfam" id="PF03564">
    <property type="entry name" value="DUF1759"/>
    <property type="match status" value="1"/>
</dbReference>
<dbReference type="PANTHER" id="PTHR47331">
    <property type="entry name" value="PHD-TYPE DOMAIN-CONTAINING PROTEIN"/>
    <property type="match status" value="1"/>
</dbReference>
<evidence type="ECO:0000256" key="1">
    <source>
        <dbReference type="SAM" id="MobiDB-lite"/>
    </source>
</evidence>